<feature type="non-terminal residue" evidence="1">
    <location>
        <position position="76"/>
    </location>
</feature>
<gene>
    <name evidence="1" type="ORF">AVEN_36836_1</name>
</gene>
<evidence type="ECO:0000313" key="1">
    <source>
        <dbReference type="EMBL" id="GBO28164.1"/>
    </source>
</evidence>
<dbReference type="Proteomes" id="UP000499080">
    <property type="component" value="Unassembled WGS sequence"/>
</dbReference>
<dbReference type="EMBL" id="BGPR01051190">
    <property type="protein sequence ID" value="GBO28164.1"/>
    <property type="molecule type" value="Genomic_DNA"/>
</dbReference>
<protein>
    <submittedName>
        <fullName evidence="1">Uncharacterized protein</fullName>
    </submittedName>
</protein>
<accession>A0A4Y2VV92</accession>
<name>A0A4Y2VV92_ARAVE</name>
<keyword evidence="2" id="KW-1185">Reference proteome</keyword>
<comment type="caution">
    <text evidence="1">The sequence shown here is derived from an EMBL/GenBank/DDBJ whole genome shotgun (WGS) entry which is preliminary data.</text>
</comment>
<reference evidence="1 2" key="1">
    <citation type="journal article" date="2019" name="Sci. Rep.">
        <title>Orb-weaving spider Araneus ventricosus genome elucidates the spidroin gene catalogue.</title>
        <authorList>
            <person name="Kono N."/>
            <person name="Nakamura H."/>
            <person name="Ohtoshi R."/>
            <person name="Moran D.A.P."/>
            <person name="Shinohara A."/>
            <person name="Yoshida Y."/>
            <person name="Fujiwara M."/>
            <person name="Mori M."/>
            <person name="Tomita M."/>
            <person name="Arakawa K."/>
        </authorList>
    </citation>
    <scope>NUCLEOTIDE SEQUENCE [LARGE SCALE GENOMIC DNA]</scope>
</reference>
<dbReference type="OrthoDB" id="10530639at2759"/>
<sequence length="76" mass="8558">MIQLNSLSEVTEIISSEKNELLTLLEWHNENKTPVMQESAIYNALLRVEKAANNTSTWELCGQDCDGPLISVSTYE</sequence>
<organism evidence="1 2">
    <name type="scientific">Araneus ventricosus</name>
    <name type="common">Orbweaver spider</name>
    <name type="synonym">Epeira ventricosa</name>
    <dbReference type="NCBI Taxonomy" id="182803"/>
    <lineage>
        <taxon>Eukaryota</taxon>
        <taxon>Metazoa</taxon>
        <taxon>Ecdysozoa</taxon>
        <taxon>Arthropoda</taxon>
        <taxon>Chelicerata</taxon>
        <taxon>Arachnida</taxon>
        <taxon>Araneae</taxon>
        <taxon>Araneomorphae</taxon>
        <taxon>Entelegynae</taxon>
        <taxon>Araneoidea</taxon>
        <taxon>Araneidae</taxon>
        <taxon>Araneus</taxon>
    </lineage>
</organism>
<dbReference type="AlphaFoldDB" id="A0A4Y2VV92"/>
<proteinExistence type="predicted"/>
<evidence type="ECO:0000313" key="2">
    <source>
        <dbReference type="Proteomes" id="UP000499080"/>
    </source>
</evidence>